<feature type="compositionally biased region" description="Polar residues" evidence="10">
    <location>
        <begin position="262"/>
        <end position="271"/>
    </location>
</feature>
<dbReference type="SMART" id="SM00208">
    <property type="entry name" value="TNFR"/>
    <property type="match status" value="3"/>
</dbReference>
<feature type="transmembrane region" description="Helical" evidence="11">
    <location>
        <begin position="160"/>
        <end position="181"/>
    </location>
</feature>
<evidence type="ECO:0000256" key="8">
    <source>
        <dbReference type="ARBA" id="ARBA00023180"/>
    </source>
</evidence>
<evidence type="ECO:0000256" key="3">
    <source>
        <dbReference type="ARBA" id="ARBA00022729"/>
    </source>
</evidence>
<reference evidence="15" key="1">
    <citation type="submission" date="2017-07" db="EMBL/GenBank/DDBJ databases">
        <authorList>
            <person name="Mikheyev A."/>
            <person name="Grau M."/>
        </authorList>
    </citation>
    <scope>NUCLEOTIDE SEQUENCE</scope>
    <source>
        <tissue evidence="15">Venom_gland</tissue>
    </source>
</reference>
<keyword evidence="4" id="KW-0677">Repeat</keyword>
<dbReference type="GO" id="GO:0036462">
    <property type="term" value="P:TRAIL-activated apoptotic signaling pathway"/>
    <property type="evidence" value="ECO:0007669"/>
    <property type="project" value="TreeGrafter"/>
</dbReference>
<dbReference type="SUPFAM" id="SSF57586">
    <property type="entry name" value="TNF receptor-like"/>
    <property type="match status" value="2"/>
</dbReference>
<feature type="disulfide bond" evidence="9">
    <location>
        <begin position="129"/>
        <end position="147"/>
    </location>
</feature>
<feature type="chain" id="PRO_5013817334" description="TNFR-Cys domain-containing protein" evidence="12">
    <location>
        <begin position="19"/>
        <end position="381"/>
    </location>
</feature>
<evidence type="ECO:0000256" key="4">
    <source>
        <dbReference type="ARBA" id="ARBA00022737"/>
    </source>
</evidence>
<dbReference type="InterPro" id="IPR052491">
    <property type="entry name" value="TNFRSF10"/>
</dbReference>
<keyword evidence="3 12" id="KW-0732">Signal</keyword>
<dbReference type="InterPro" id="IPR000488">
    <property type="entry name" value="Death_dom"/>
</dbReference>
<evidence type="ECO:0000256" key="6">
    <source>
        <dbReference type="ARBA" id="ARBA00023157"/>
    </source>
</evidence>
<evidence type="ECO:0000256" key="11">
    <source>
        <dbReference type="SAM" id="Phobius"/>
    </source>
</evidence>
<dbReference type="SUPFAM" id="SSF47986">
    <property type="entry name" value="DEATH domain"/>
    <property type="match status" value="1"/>
</dbReference>
<sequence>MAEMEVVVVACLAVLASLRKVESPALRLSCDPGEFPYSGICCKLCPPGTHVEEFCIFPNISTKCKSCTDGETYTKFDNKLPQCLLCTECKPGYTMIAPCTRKKDTECQCNVGYFCPPGCQECMKCKTRCPEGQEIMESCNATTDMKCGLPYPEASAASYIWFYIIPGVSFLLFLLGIFIICKWRKPNSVMKKENKESTDHLIPDGNENVNSTTEATAASQDRLAETAERENLEMDNKEQDLPNTPSVSSSLDVVCSSGQSSGRNDVQSSNKPAVRIKTSRMETLEKAYFQIKDMVGSNCWNTLMRKCGLSDKDIENIKHDNAQHFDEQHYQMLKTLRDRNGVVAALHKIFAGLEEMKLYGIYENLINELKHEDLIIKETED</sequence>
<dbReference type="Pfam" id="PF00531">
    <property type="entry name" value="Death"/>
    <property type="match status" value="1"/>
</dbReference>
<dbReference type="Gene3D" id="2.10.50.10">
    <property type="entry name" value="Tumor Necrosis Factor Receptor, subunit A, domain 2"/>
    <property type="match status" value="2"/>
</dbReference>
<dbReference type="SMART" id="SM00005">
    <property type="entry name" value="DEATH"/>
    <property type="match status" value="1"/>
</dbReference>
<reference evidence="15" key="2">
    <citation type="submission" date="2017-11" db="EMBL/GenBank/DDBJ databases">
        <title>Coralsnake Venomics: Analyses of Venom Gland Transcriptomes and Proteomes of Six Brazilian Taxa.</title>
        <authorList>
            <person name="Aird S.D."/>
            <person name="Jorge da Silva N."/>
            <person name="Qiu L."/>
            <person name="Villar-Briones A."/>
            <person name="Aparecida-Saddi V."/>
            <person name="Campos-Telles M.P."/>
            <person name="Grau M."/>
            <person name="Mikheyev A.S."/>
        </authorList>
    </citation>
    <scope>NUCLEOTIDE SEQUENCE</scope>
    <source>
        <tissue evidence="15">Venom_gland</tissue>
    </source>
</reference>
<keyword evidence="7" id="KW-0675">Receptor</keyword>
<dbReference type="InterPro" id="IPR001368">
    <property type="entry name" value="TNFR/NGFR_Cys_rich_reg"/>
</dbReference>
<dbReference type="Gene3D" id="1.10.533.10">
    <property type="entry name" value="Death Domain, Fas"/>
    <property type="match status" value="1"/>
</dbReference>
<dbReference type="PROSITE" id="PS50017">
    <property type="entry name" value="DEATH_DOMAIN"/>
    <property type="match status" value="1"/>
</dbReference>
<feature type="disulfide bond" evidence="9">
    <location>
        <begin position="86"/>
        <end position="99"/>
    </location>
</feature>
<dbReference type="GO" id="GO:0043065">
    <property type="term" value="P:positive regulation of apoptotic process"/>
    <property type="evidence" value="ECO:0007669"/>
    <property type="project" value="TreeGrafter"/>
</dbReference>
<feature type="signal peptide" evidence="12">
    <location>
        <begin position="1"/>
        <end position="18"/>
    </location>
</feature>
<keyword evidence="11" id="KW-0812">Transmembrane</keyword>
<dbReference type="InterPro" id="IPR011029">
    <property type="entry name" value="DEATH-like_dom_sf"/>
</dbReference>
<feature type="compositionally biased region" description="Basic and acidic residues" evidence="10">
    <location>
        <begin position="193"/>
        <end position="202"/>
    </location>
</feature>
<comment type="subcellular location">
    <subcellularLocation>
        <location evidence="1">Membrane</location>
    </subcellularLocation>
</comment>
<dbReference type="AlphaFoldDB" id="A0A2D4FJB3"/>
<feature type="region of interest" description="Disordered" evidence="10">
    <location>
        <begin position="231"/>
        <end position="273"/>
    </location>
</feature>
<feature type="compositionally biased region" description="Low complexity" evidence="10">
    <location>
        <begin position="246"/>
        <end position="261"/>
    </location>
</feature>
<dbReference type="InterPro" id="IPR017900">
    <property type="entry name" value="4Fe4S_Fe_S_CS"/>
</dbReference>
<feature type="region of interest" description="Disordered" evidence="10">
    <location>
        <begin position="193"/>
        <end position="212"/>
    </location>
</feature>
<feature type="repeat" description="TNFR-Cys" evidence="9">
    <location>
        <begin position="108"/>
        <end position="147"/>
    </location>
</feature>
<proteinExistence type="predicted"/>
<evidence type="ECO:0000256" key="1">
    <source>
        <dbReference type="ARBA" id="ARBA00004370"/>
    </source>
</evidence>
<evidence type="ECO:0000256" key="5">
    <source>
        <dbReference type="ARBA" id="ARBA00023136"/>
    </source>
</evidence>
<dbReference type="PANTHER" id="PTHR46330:SF6">
    <property type="entry name" value="HEMATOPOIETIC DEATH RECEPTOR-RELATED"/>
    <property type="match status" value="1"/>
</dbReference>
<dbReference type="GO" id="GO:0004888">
    <property type="term" value="F:transmembrane signaling receptor activity"/>
    <property type="evidence" value="ECO:0007669"/>
    <property type="project" value="UniProtKB-ARBA"/>
</dbReference>
<name>A0A2D4FJB3_MICCO</name>
<organism evidence="15">
    <name type="scientific">Micrurus corallinus</name>
    <name type="common">Brazilian coral snake</name>
    <dbReference type="NCBI Taxonomy" id="54390"/>
    <lineage>
        <taxon>Eukaryota</taxon>
        <taxon>Metazoa</taxon>
        <taxon>Chordata</taxon>
        <taxon>Craniata</taxon>
        <taxon>Vertebrata</taxon>
        <taxon>Euteleostomi</taxon>
        <taxon>Lepidosauria</taxon>
        <taxon>Squamata</taxon>
        <taxon>Bifurcata</taxon>
        <taxon>Unidentata</taxon>
        <taxon>Episquamata</taxon>
        <taxon>Toxicofera</taxon>
        <taxon>Serpentes</taxon>
        <taxon>Colubroidea</taxon>
        <taxon>Elapidae</taxon>
        <taxon>Elapinae</taxon>
        <taxon>Micrurus</taxon>
    </lineage>
</organism>
<evidence type="ECO:0000256" key="10">
    <source>
        <dbReference type="SAM" id="MobiDB-lite"/>
    </source>
</evidence>
<comment type="caution">
    <text evidence="9">Lacks conserved residue(s) required for the propagation of feature annotation.</text>
</comment>
<accession>A0A2D4FJB3</accession>
<evidence type="ECO:0000259" key="14">
    <source>
        <dbReference type="PROSITE" id="PS50050"/>
    </source>
</evidence>
<dbReference type="FunFam" id="2.10.50.10:FF:000004">
    <property type="entry name" value="Tumor necrosis factor receptor superfamily member 6"/>
    <property type="match status" value="1"/>
</dbReference>
<evidence type="ECO:0008006" key="16">
    <source>
        <dbReference type="Google" id="ProtNLM"/>
    </source>
</evidence>
<dbReference type="EMBL" id="IACJ01069590">
    <property type="protein sequence ID" value="LAA47584.1"/>
    <property type="molecule type" value="Transcribed_RNA"/>
</dbReference>
<protein>
    <recommendedName>
        <fullName evidence="16">TNFR-Cys domain-containing protein</fullName>
    </recommendedName>
</protein>
<dbReference type="PROSITE" id="PS50050">
    <property type="entry name" value="TNFR_NGFR_2"/>
    <property type="match status" value="2"/>
</dbReference>
<feature type="domain" description="Death" evidence="13">
    <location>
        <begin position="300"/>
        <end position="369"/>
    </location>
</feature>
<dbReference type="PROSITE" id="PS00198">
    <property type="entry name" value="4FE4S_FER_1"/>
    <property type="match status" value="1"/>
</dbReference>
<evidence type="ECO:0000256" key="9">
    <source>
        <dbReference type="PROSITE-ProRule" id="PRU00206"/>
    </source>
</evidence>
<feature type="repeat" description="TNFR-Cys" evidence="9">
    <location>
        <begin position="66"/>
        <end position="107"/>
    </location>
</feature>
<dbReference type="PANTHER" id="PTHR46330">
    <property type="entry name" value="TUMOR NECROSIS FACTOR RECEPTOR SUPERFAMILY MEMBER 10B"/>
    <property type="match status" value="1"/>
</dbReference>
<keyword evidence="2" id="KW-0053">Apoptosis</keyword>
<dbReference type="Pfam" id="PF00020">
    <property type="entry name" value="TNFR_c6"/>
    <property type="match status" value="2"/>
</dbReference>
<keyword evidence="6 9" id="KW-1015">Disulfide bond</keyword>
<evidence type="ECO:0000256" key="2">
    <source>
        <dbReference type="ARBA" id="ARBA00022703"/>
    </source>
</evidence>
<feature type="domain" description="TNFR-Cys" evidence="14">
    <location>
        <begin position="108"/>
        <end position="147"/>
    </location>
</feature>
<evidence type="ECO:0000256" key="7">
    <source>
        <dbReference type="ARBA" id="ARBA00023170"/>
    </source>
</evidence>
<dbReference type="GO" id="GO:0005886">
    <property type="term" value="C:plasma membrane"/>
    <property type="evidence" value="ECO:0007669"/>
    <property type="project" value="TreeGrafter"/>
</dbReference>
<feature type="disulfide bond" evidence="9">
    <location>
        <begin position="89"/>
        <end position="107"/>
    </location>
</feature>
<feature type="domain" description="TNFR-Cys" evidence="14">
    <location>
        <begin position="66"/>
        <end position="107"/>
    </location>
</feature>
<keyword evidence="11" id="KW-1133">Transmembrane helix</keyword>
<evidence type="ECO:0000259" key="13">
    <source>
        <dbReference type="PROSITE" id="PS50017"/>
    </source>
</evidence>
<keyword evidence="5 11" id="KW-0472">Membrane</keyword>
<keyword evidence="8" id="KW-0325">Glycoprotein</keyword>
<dbReference type="GO" id="GO:0009986">
    <property type="term" value="C:cell surface"/>
    <property type="evidence" value="ECO:0007669"/>
    <property type="project" value="TreeGrafter"/>
</dbReference>
<evidence type="ECO:0000256" key="12">
    <source>
        <dbReference type="SAM" id="SignalP"/>
    </source>
</evidence>
<evidence type="ECO:0000313" key="15">
    <source>
        <dbReference type="EMBL" id="LAA47584.1"/>
    </source>
</evidence>
<feature type="compositionally biased region" description="Basic and acidic residues" evidence="10">
    <location>
        <begin position="231"/>
        <end position="240"/>
    </location>
</feature>